<evidence type="ECO:0000256" key="8">
    <source>
        <dbReference type="ARBA" id="ARBA00022967"/>
    </source>
</evidence>
<keyword evidence="2" id="KW-0813">Transport</keyword>
<dbReference type="GO" id="GO:0015098">
    <property type="term" value="F:molybdate ion transmembrane transporter activity"/>
    <property type="evidence" value="ECO:0007669"/>
    <property type="project" value="InterPro"/>
</dbReference>
<dbReference type="Pfam" id="PF00005">
    <property type="entry name" value="ABC_tran"/>
    <property type="match status" value="1"/>
</dbReference>
<dbReference type="GO" id="GO:0005524">
    <property type="term" value="F:ATP binding"/>
    <property type="evidence" value="ECO:0007669"/>
    <property type="project" value="UniProtKB-KW"/>
</dbReference>
<feature type="domain" description="ABC transporter" evidence="11">
    <location>
        <begin position="1"/>
        <end position="231"/>
    </location>
</feature>
<evidence type="ECO:0000256" key="10">
    <source>
        <dbReference type="PROSITE-ProRule" id="PRU01213"/>
    </source>
</evidence>
<feature type="domain" description="Mop" evidence="12">
    <location>
        <begin position="289"/>
        <end position="377"/>
    </location>
</feature>
<dbReference type="GO" id="GO:0016020">
    <property type="term" value="C:membrane"/>
    <property type="evidence" value="ECO:0007669"/>
    <property type="project" value="InterPro"/>
</dbReference>
<dbReference type="EMBL" id="QHHQ01000003">
    <property type="protein sequence ID" value="RAI00714.1"/>
    <property type="molecule type" value="Genomic_DNA"/>
</dbReference>
<dbReference type="Pfam" id="PF03459">
    <property type="entry name" value="TOBE"/>
    <property type="match status" value="1"/>
</dbReference>
<evidence type="ECO:0000256" key="4">
    <source>
        <dbReference type="ARBA" id="ARBA00022505"/>
    </source>
</evidence>
<dbReference type="RefSeq" id="WP_111346904.1">
    <property type="nucleotide sequence ID" value="NZ_QHHQ01000003.1"/>
</dbReference>
<reference evidence="13 14" key="1">
    <citation type="submission" date="2018-05" db="EMBL/GenBank/DDBJ databases">
        <title>Acuticoccus sediminis sp. nov., isolated from deep-sea sediment of Indian Ocean.</title>
        <authorList>
            <person name="Liu X."/>
            <person name="Lai Q."/>
            <person name="Du Y."/>
            <person name="Sun F."/>
            <person name="Zhang X."/>
            <person name="Wang S."/>
            <person name="Shao Z."/>
        </authorList>
    </citation>
    <scope>NUCLEOTIDE SEQUENCE [LARGE SCALE GENOMIC DNA]</scope>
    <source>
        <strain evidence="13 14">PTG4-2</strain>
    </source>
</reference>
<dbReference type="Proteomes" id="UP000249590">
    <property type="component" value="Unassembled WGS sequence"/>
</dbReference>
<dbReference type="PANTHER" id="PTHR43514">
    <property type="entry name" value="ABC TRANSPORTER I FAMILY MEMBER 10"/>
    <property type="match status" value="1"/>
</dbReference>
<evidence type="ECO:0000256" key="7">
    <source>
        <dbReference type="ARBA" id="ARBA00022840"/>
    </source>
</evidence>
<dbReference type="PROSITE" id="PS00211">
    <property type="entry name" value="ABC_TRANSPORTER_1"/>
    <property type="match status" value="1"/>
</dbReference>
<evidence type="ECO:0000256" key="9">
    <source>
        <dbReference type="ARBA" id="ARBA00023136"/>
    </source>
</evidence>
<dbReference type="InterPro" id="IPR005116">
    <property type="entry name" value="Transp-assoc_OB_typ1"/>
</dbReference>
<dbReference type="Gene3D" id="2.40.50.100">
    <property type="match status" value="1"/>
</dbReference>
<dbReference type="PANTHER" id="PTHR43514:SF10">
    <property type="entry name" value="MOLYBDENUM IMPORT ATP-BINDING PROTEIN MODC 2"/>
    <property type="match status" value="1"/>
</dbReference>
<evidence type="ECO:0000259" key="12">
    <source>
        <dbReference type="PROSITE" id="PS51866"/>
    </source>
</evidence>
<dbReference type="InterPro" id="IPR011868">
    <property type="entry name" value="ModC_ABC_ATP-bd"/>
</dbReference>
<name>A0A8B2NTB1_9HYPH</name>
<dbReference type="SUPFAM" id="SSF50331">
    <property type="entry name" value="MOP-like"/>
    <property type="match status" value="1"/>
</dbReference>
<evidence type="ECO:0000256" key="1">
    <source>
        <dbReference type="ARBA" id="ARBA00005417"/>
    </source>
</evidence>
<dbReference type="Gene3D" id="3.40.50.300">
    <property type="entry name" value="P-loop containing nucleotide triphosphate hydrolases"/>
    <property type="match status" value="1"/>
</dbReference>
<accession>A0A8B2NTB1</accession>
<keyword evidence="5" id="KW-0997">Cell inner membrane</keyword>
<keyword evidence="7 13" id="KW-0067">ATP-binding</keyword>
<dbReference type="InterPro" id="IPR008995">
    <property type="entry name" value="Mo/tungstate-bd_C_term_dom"/>
</dbReference>
<dbReference type="InterPro" id="IPR003593">
    <property type="entry name" value="AAA+_ATPase"/>
</dbReference>
<evidence type="ECO:0000256" key="5">
    <source>
        <dbReference type="ARBA" id="ARBA00022519"/>
    </source>
</evidence>
<evidence type="ECO:0000256" key="3">
    <source>
        <dbReference type="ARBA" id="ARBA00022475"/>
    </source>
</evidence>
<dbReference type="InterPro" id="IPR003439">
    <property type="entry name" value="ABC_transporter-like_ATP-bd"/>
</dbReference>
<dbReference type="InterPro" id="IPR050334">
    <property type="entry name" value="Molybdenum_import_ModC"/>
</dbReference>
<evidence type="ECO:0000259" key="11">
    <source>
        <dbReference type="PROSITE" id="PS50893"/>
    </source>
</evidence>
<evidence type="ECO:0000256" key="2">
    <source>
        <dbReference type="ARBA" id="ARBA00022448"/>
    </source>
</evidence>
<keyword evidence="6" id="KW-0547">Nucleotide-binding</keyword>
<protein>
    <submittedName>
        <fullName evidence="13">Molybdenum ABC transporter ATP-binding protein</fullName>
    </submittedName>
</protein>
<dbReference type="InterPro" id="IPR004606">
    <property type="entry name" value="Mop_domain"/>
</dbReference>
<dbReference type="PROSITE" id="PS51866">
    <property type="entry name" value="MOP"/>
    <property type="match status" value="1"/>
</dbReference>
<dbReference type="SMART" id="SM00382">
    <property type="entry name" value="AAA"/>
    <property type="match status" value="1"/>
</dbReference>
<gene>
    <name evidence="13" type="primary">modC</name>
    <name evidence="13" type="ORF">DLJ53_15815</name>
</gene>
<dbReference type="NCBIfam" id="TIGR02142">
    <property type="entry name" value="modC_ABC"/>
    <property type="match status" value="1"/>
</dbReference>
<comment type="caution">
    <text evidence="13">The sequence shown here is derived from an EMBL/GenBank/DDBJ whole genome shotgun (WGS) entry which is preliminary data.</text>
</comment>
<dbReference type="PROSITE" id="PS50893">
    <property type="entry name" value="ABC_TRANSPORTER_2"/>
    <property type="match status" value="1"/>
</dbReference>
<dbReference type="GO" id="GO:0140359">
    <property type="term" value="F:ABC-type transporter activity"/>
    <property type="evidence" value="ECO:0007669"/>
    <property type="project" value="InterPro"/>
</dbReference>
<keyword evidence="3" id="KW-1003">Cell membrane</keyword>
<evidence type="ECO:0000313" key="13">
    <source>
        <dbReference type="EMBL" id="RAI00714.1"/>
    </source>
</evidence>
<comment type="similarity">
    <text evidence="1">Belongs to the ABC transporter superfamily.</text>
</comment>
<proteinExistence type="inferred from homology"/>
<sequence length="377" mass="40492">MTIEAMFRRTLGAFDLDVSLALPGTGVTALFGHSGSGKTTTLRCVAGLERAAGRLCVNGAVWQDGRRFVPVHRRPLAYVFQEASLFPHLSVRANLAYGERRVPGCDRRIWFEQAVTWLGLGHLLDRAPGKLSGGERQRVAIARALLTSPRLLLMDEPLSALDHQSRRDILPYLEHLRDTLSIPILYVTHAPDEVARLASHLVVLDNGRVAASGPLTATMAAVGLKTPESDSGVAFEATVVEREARWALMRAAFPGGSMWVRDDGRPLGARIRLRVLARDVSLALERAVDGSILNVLPARVLDCAPGDHPSVVMARIALGGSPERLRGGGNADRGTTLPAMDGETPLVSRLTARSMETLALGPGTPVWAQIKSAAVIG</sequence>
<dbReference type="InterPro" id="IPR017871">
    <property type="entry name" value="ABC_transporter-like_CS"/>
</dbReference>
<keyword evidence="8" id="KW-1278">Translocase</keyword>
<dbReference type="GO" id="GO:0016887">
    <property type="term" value="F:ATP hydrolysis activity"/>
    <property type="evidence" value="ECO:0007669"/>
    <property type="project" value="InterPro"/>
</dbReference>
<keyword evidence="14" id="KW-1185">Reference proteome</keyword>
<evidence type="ECO:0000256" key="6">
    <source>
        <dbReference type="ARBA" id="ARBA00022741"/>
    </source>
</evidence>
<dbReference type="SUPFAM" id="SSF52540">
    <property type="entry name" value="P-loop containing nucleoside triphosphate hydrolases"/>
    <property type="match status" value="1"/>
</dbReference>
<dbReference type="OrthoDB" id="9802264at2"/>
<keyword evidence="4 10" id="KW-0500">Molybdenum</keyword>
<evidence type="ECO:0000313" key="14">
    <source>
        <dbReference type="Proteomes" id="UP000249590"/>
    </source>
</evidence>
<dbReference type="AlphaFoldDB" id="A0A8B2NTB1"/>
<keyword evidence="9" id="KW-0472">Membrane</keyword>
<organism evidence="13 14">
    <name type="scientific">Acuticoccus sediminis</name>
    <dbReference type="NCBI Taxonomy" id="2184697"/>
    <lineage>
        <taxon>Bacteria</taxon>
        <taxon>Pseudomonadati</taxon>
        <taxon>Pseudomonadota</taxon>
        <taxon>Alphaproteobacteria</taxon>
        <taxon>Hyphomicrobiales</taxon>
        <taxon>Amorphaceae</taxon>
        <taxon>Acuticoccus</taxon>
    </lineage>
</organism>
<dbReference type="InterPro" id="IPR027417">
    <property type="entry name" value="P-loop_NTPase"/>
</dbReference>